<dbReference type="SUPFAM" id="SSF116726">
    <property type="entry name" value="TrkA C-terminal domain-like"/>
    <property type="match status" value="1"/>
</dbReference>
<dbReference type="InterPro" id="IPR006037">
    <property type="entry name" value="RCK_C"/>
</dbReference>
<feature type="domain" description="RCK N-terminal" evidence="1">
    <location>
        <begin position="15"/>
        <end position="131"/>
    </location>
</feature>
<dbReference type="Pfam" id="PF02254">
    <property type="entry name" value="TrkA_N"/>
    <property type="match status" value="1"/>
</dbReference>
<evidence type="ECO:0000313" key="3">
    <source>
        <dbReference type="EMBL" id="RAK43336.1"/>
    </source>
</evidence>
<evidence type="ECO:0000259" key="1">
    <source>
        <dbReference type="PROSITE" id="PS51201"/>
    </source>
</evidence>
<dbReference type="GO" id="GO:0006813">
    <property type="term" value="P:potassium ion transport"/>
    <property type="evidence" value="ECO:0007669"/>
    <property type="project" value="InterPro"/>
</dbReference>
<dbReference type="PROSITE" id="PS51202">
    <property type="entry name" value="RCK_C"/>
    <property type="match status" value="1"/>
</dbReference>
<protein>
    <submittedName>
        <fullName evidence="3">Trk system potassium uptake protein TrkA</fullName>
    </submittedName>
</protein>
<proteinExistence type="predicted"/>
<comment type="caution">
    <text evidence="3">The sequence shown here is derived from an EMBL/GenBank/DDBJ whole genome shotgun (WGS) entry which is preliminary data.</text>
</comment>
<dbReference type="InterPro" id="IPR036291">
    <property type="entry name" value="NAD(P)-bd_dom_sf"/>
</dbReference>
<dbReference type="InterPro" id="IPR036721">
    <property type="entry name" value="RCK_C_sf"/>
</dbReference>
<accession>A0A327ZM86</accession>
<feature type="domain" description="RCK C-terminal" evidence="2">
    <location>
        <begin position="147"/>
        <end position="229"/>
    </location>
</feature>
<dbReference type="InterPro" id="IPR003148">
    <property type="entry name" value="RCK_N"/>
</dbReference>
<dbReference type="AlphaFoldDB" id="A0A327ZM86"/>
<dbReference type="InterPro" id="IPR050721">
    <property type="entry name" value="Trk_Ktr_HKT_K-transport"/>
</dbReference>
<dbReference type="Proteomes" id="UP000249341">
    <property type="component" value="Unassembled WGS sequence"/>
</dbReference>
<keyword evidence="4" id="KW-1185">Reference proteome</keyword>
<dbReference type="Gene3D" id="3.30.70.1450">
    <property type="entry name" value="Regulator of K+ conductance, C-terminal domain"/>
    <property type="match status" value="1"/>
</dbReference>
<organism evidence="3 4">
    <name type="scientific">Actinoplanes lutulentus</name>
    <dbReference type="NCBI Taxonomy" id="1287878"/>
    <lineage>
        <taxon>Bacteria</taxon>
        <taxon>Bacillati</taxon>
        <taxon>Actinomycetota</taxon>
        <taxon>Actinomycetes</taxon>
        <taxon>Micromonosporales</taxon>
        <taxon>Micromonosporaceae</taxon>
        <taxon>Actinoplanes</taxon>
    </lineage>
</organism>
<dbReference type="PANTHER" id="PTHR43833:SF7">
    <property type="entry name" value="KTR SYSTEM POTASSIUM UPTAKE PROTEIN C"/>
    <property type="match status" value="1"/>
</dbReference>
<dbReference type="OrthoDB" id="9776294at2"/>
<reference evidence="3 4" key="1">
    <citation type="submission" date="2018-06" db="EMBL/GenBank/DDBJ databases">
        <title>Genomic Encyclopedia of Type Strains, Phase III (KMG-III): the genomes of soil and plant-associated and newly described type strains.</title>
        <authorList>
            <person name="Whitman W."/>
        </authorList>
    </citation>
    <scope>NUCLEOTIDE SEQUENCE [LARGE SCALE GENOMIC DNA]</scope>
    <source>
        <strain evidence="3 4">CGMCC 4.7090</strain>
    </source>
</reference>
<evidence type="ECO:0000259" key="2">
    <source>
        <dbReference type="PROSITE" id="PS51202"/>
    </source>
</evidence>
<dbReference type="EMBL" id="QLMJ01000001">
    <property type="protein sequence ID" value="RAK43336.1"/>
    <property type="molecule type" value="Genomic_DNA"/>
</dbReference>
<dbReference type="SUPFAM" id="SSF51735">
    <property type="entry name" value="NAD(P)-binding Rossmann-fold domains"/>
    <property type="match status" value="1"/>
</dbReference>
<dbReference type="Pfam" id="PF02080">
    <property type="entry name" value="TrkA_C"/>
    <property type="match status" value="1"/>
</dbReference>
<dbReference type="Gene3D" id="3.40.50.720">
    <property type="entry name" value="NAD(P)-binding Rossmann-like Domain"/>
    <property type="match status" value="1"/>
</dbReference>
<dbReference type="PANTHER" id="PTHR43833">
    <property type="entry name" value="POTASSIUM CHANNEL PROTEIN 2-RELATED-RELATED"/>
    <property type="match status" value="1"/>
</dbReference>
<name>A0A327ZM86_9ACTN</name>
<gene>
    <name evidence="3" type="ORF">B0I29_101466</name>
</gene>
<dbReference type="PROSITE" id="PS51201">
    <property type="entry name" value="RCK_N"/>
    <property type="match status" value="1"/>
</dbReference>
<dbReference type="GO" id="GO:0008324">
    <property type="term" value="F:monoatomic cation transmembrane transporter activity"/>
    <property type="evidence" value="ECO:0007669"/>
    <property type="project" value="InterPro"/>
</dbReference>
<dbReference type="RefSeq" id="WP_111647104.1">
    <property type="nucleotide sequence ID" value="NZ_JACHWI010000001.1"/>
</dbReference>
<sequence length="229" mass="24499">MAEKRADKKTEKPEGTNVAVIGLGRFGGSVAEALLDLGYEVLGVDSDPRIVLDWSDRLTQVVEADSTDEDALRQLGIQDFPRAVVGIGTNLETSVLTVLALAELGVPEIWAKATSVKHGKILSQVGADHVIYPESEMGERVAHLISGRMLDYIEFDDGFAIAKVRAPKGAGGRTLAQLALRTKWGVTVVGTKRPGEDFVYARPETTVPEGAVLIVAGDTEKVEAYAAEN</sequence>
<evidence type="ECO:0000313" key="4">
    <source>
        <dbReference type="Proteomes" id="UP000249341"/>
    </source>
</evidence>